<feature type="compositionally biased region" description="Basic and acidic residues" evidence="1">
    <location>
        <begin position="93"/>
        <end position="114"/>
    </location>
</feature>
<protein>
    <submittedName>
        <fullName evidence="2">18868_t:CDS:1</fullName>
    </submittedName>
</protein>
<sequence>TFVTNISDNNYLQEPYDFNDPINFQELYNFHVDSHDQHFQDSCNFQNPQHLQDFHCNIAQNSFDSYTELLNVPINNQRDVYNEKTNLYEADEKESHEKESHEKESLDEVAKSQDEEIFDNNVNDKL</sequence>
<name>A0A9N9F3B8_9GLOM</name>
<feature type="region of interest" description="Disordered" evidence="1">
    <location>
        <begin position="91"/>
        <end position="126"/>
    </location>
</feature>
<comment type="caution">
    <text evidence="2">The sequence shown here is derived from an EMBL/GenBank/DDBJ whole genome shotgun (WGS) entry which is preliminary data.</text>
</comment>
<evidence type="ECO:0000313" key="3">
    <source>
        <dbReference type="Proteomes" id="UP000789396"/>
    </source>
</evidence>
<gene>
    <name evidence="2" type="ORF">RFULGI_LOCUS2743</name>
</gene>
<proteinExistence type="predicted"/>
<dbReference type="EMBL" id="CAJVPZ010002177">
    <property type="protein sequence ID" value="CAG8507663.1"/>
    <property type="molecule type" value="Genomic_DNA"/>
</dbReference>
<feature type="non-terminal residue" evidence="2">
    <location>
        <position position="126"/>
    </location>
</feature>
<evidence type="ECO:0000313" key="2">
    <source>
        <dbReference type="EMBL" id="CAG8507663.1"/>
    </source>
</evidence>
<dbReference type="Proteomes" id="UP000789396">
    <property type="component" value="Unassembled WGS sequence"/>
</dbReference>
<evidence type="ECO:0000256" key="1">
    <source>
        <dbReference type="SAM" id="MobiDB-lite"/>
    </source>
</evidence>
<keyword evidence="3" id="KW-1185">Reference proteome</keyword>
<dbReference type="AlphaFoldDB" id="A0A9N9F3B8"/>
<reference evidence="2" key="1">
    <citation type="submission" date="2021-06" db="EMBL/GenBank/DDBJ databases">
        <authorList>
            <person name="Kallberg Y."/>
            <person name="Tangrot J."/>
            <person name="Rosling A."/>
        </authorList>
    </citation>
    <scope>NUCLEOTIDE SEQUENCE</scope>
    <source>
        <strain evidence="2">IN212</strain>
    </source>
</reference>
<organism evidence="2 3">
    <name type="scientific">Racocetra fulgida</name>
    <dbReference type="NCBI Taxonomy" id="60492"/>
    <lineage>
        <taxon>Eukaryota</taxon>
        <taxon>Fungi</taxon>
        <taxon>Fungi incertae sedis</taxon>
        <taxon>Mucoromycota</taxon>
        <taxon>Glomeromycotina</taxon>
        <taxon>Glomeromycetes</taxon>
        <taxon>Diversisporales</taxon>
        <taxon>Gigasporaceae</taxon>
        <taxon>Racocetra</taxon>
    </lineage>
</organism>
<accession>A0A9N9F3B8</accession>